<gene>
    <name evidence="2" type="ORF">B8W69_00385</name>
</gene>
<proteinExistence type="predicted"/>
<dbReference type="RefSeq" id="WP_085288310.1">
    <property type="nucleotide sequence ID" value="NZ_NCXM01000001.1"/>
</dbReference>
<name>A0A1X2LF20_9MYCO</name>
<reference evidence="2 3" key="1">
    <citation type="submission" date="2017-04" db="EMBL/GenBank/DDBJ databases">
        <title>The new phylogeny of genus Mycobacterium.</title>
        <authorList>
            <person name="Tortoli E."/>
            <person name="Trovato A."/>
            <person name="Cirillo D.M."/>
        </authorList>
    </citation>
    <scope>NUCLEOTIDE SEQUENCE [LARGE SCALE GENOMIC DNA]</scope>
    <source>
        <strain evidence="2 3">DSM 45247</strain>
    </source>
</reference>
<keyword evidence="1" id="KW-0732">Signal</keyword>
<dbReference type="InterPro" id="IPR022236">
    <property type="entry name" value="DUF3761"/>
</dbReference>
<keyword evidence="3" id="KW-1185">Reference proteome</keyword>
<evidence type="ECO:0000256" key="1">
    <source>
        <dbReference type="SAM" id="SignalP"/>
    </source>
</evidence>
<accession>A0A1X2LF20</accession>
<feature type="signal peptide" evidence="1">
    <location>
        <begin position="1"/>
        <end position="19"/>
    </location>
</feature>
<dbReference type="EMBL" id="NCXM01000001">
    <property type="protein sequence ID" value="OSC32574.1"/>
    <property type="molecule type" value="Genomic_DNA"/>
</dbReference>
<organism evidence="2 3">
    <name type="scientific">Mycolicibacterium vulneris</name>
    <dbReference type="NCBI Taxonomy" id="547163"/>
    <lineage>
        <taxon>Bacteria</taxon>
        <taxon>Bacillati</taxon>
        <taxon>Actinomycetota</taxon>
        <taxon>Actinomycetes</taxon>
        <taxon>Mycobacteriales</taxon>
        <taxon>Mycobacteriaceae</taxon>
        <taxon>Mycolicibacterium</taxon>
    </lineage>
</organism>
<protein>
    <recommendedName>
        <fullName evidence="4">DUF3761 domain-containing protein</fullName>
    </recommendedName>
</protein>
<comment type="caution">
    <text evidence="2">The sequence shown here is derived from an EMBL/GenBank/DDBJ whole genome shotgun (WGS) entry which is preliminary data.</text>
</comment>
<dbReference type="Pfam" id="PF12587">
    <property type="entry name" value="DUF3761"/>
    <property type="match status" value="1"/>
</dbReference>
<evidence type="ECO:0000313" key="3">
    <source>
        <dbReference type="Proteomes" id="UP000242320"/>
    </source>
</evidence>
<evidence type="ECO:0000313" key="2">
    <source>
        <dbReference type="EMBL" id="OSC32574.1"/>
    </source>
</evidence>
<dbReference type="Proteomes" id="UP000242320">
    <property type="component" value="Unassembled WGS sequence"/>
</dbReference>
<feature type="chain" id="PRO_5039649916" description="DUF3761 domain-containing protein" evidence="1">
    <location>
        <begin position="20"/>
        <end position="76"/>
    </location>
</feature>
<sequence length="76" mass="7848">MTLAGVAGAALVATGVLWFAPAPLSPSCDYVNVDYQCRPGPNHDQSDGGIDLPCRDGTFTHSTHRQGACSHHGGLA</sequence>
<dbReference type="AlphaFoldDB" id="A0A1X2LF20"/>
<evidence type="ECO:0008006" key="4">
    <source>
        <dbReference type="Google" id="ProtNLM"/>
    </source>
</evidence>
<dbReference type="OrthoDB" id="4751721at2"/>